<dbReference type="InterPro" id="IPR004089">
    <property type="entry name" value="MCPsignal_dom"/>
</dbReference>
<dbReference type="EMBL" id="LK996017">
    <property type="protein sequence ID" value="CDX05040.1"/>
    <property type="molecule type" value="Genomic_DNA"/>
</dbReference>
<dbReference type="SUPFAM" id="SSF103190">
    <property type="entry name" value="Sensory domain-like"/>
    <property type="match status" value="1"/>
</dbReference>
<evidence type="ECO:0000313" key="4">
    <source>
        <dbReference type="EMBL" id="CDX05040.1"/>
    </source>
</evidence>
<accession>A0A098B9J4</accession>
<name>A0A098B9J4_DESHA</name>
<protein>
    <submittedName>
        <fullName evidence="4">Methyl-accepting chemotaxis protein signaling domain protein</fullName>
    </submittedName>
</protein>
<dbReference type="PROSITE" id="PS50111">
    <property type="entry name" value="CHEMOTAXIS_TRANSDUC_2"/>
    <property type="match status" value="1"/>
</dbReference>
<dbReference type="Gene3D" id="1.10.287.950">
    <property type="entry name" value="Methyl-accepting chemotaxis protein"/>
    <property type="match status" value="1"/>
</dbReference>
<evidence type="ECO:0000256" key="2">
    <source>
        <dbReference type="PROSITE-ProRule" id="PRU00284"/>
    </source>
</evidence>
<dbReference type="PATRIC" id="fig|49338.4.peg.5549"/>
<dbReference type="AlphaFoldDB" id="A0A098B9J4"/>
<reference evidence="4" key="1">
    <citation type="submission" date="2014-07" db="EMBL/GenBank/DDBJ databases">
        <authorList>
            <person name="Hornung V.Bastian."/>
        </authorList>
    </citation>
    <scope>NUCLEOTIDE SEQUENCE</scope>
    <source>
        <strain evidence="4">PCE-S</strain>
    </source>
</reference>
<gene>
    <name evidence="4" type="ORF">DPCES_5154</name>
</gene>
<dbReference type="SUPFAM" id="SSF58104">
    <property type="entry name" value="Methyl-accepting chemotaxis protein (MCP) signaling domain"/>
    <property type="match status" value="1"/>
</dbReference>
<dbReference type="SMART" id="SM00283">
    <property type="entry name" value="MA"/>
    <property type="match status" value="1"/>
</dbReference>
<keyword evidence="1 2" id="KW-0807">Transducer</keyword>
<dbReference type="RefSeq" id="WP_015945455.1">
    <property type="nucleotide sequence ID" value="NZ_JAYFNZ010000007.1"/>
</dbReference>
<dbReference type="PANTHER" id="PTHR32089">
    <property type="entry name" value="METHYL-ACCEPTING CHEMOTAXIS PROTEIN MCPB"/>
    <property type="match status" value="1"/>
</dbReference>
<dbReference type="PANTHER" id="PTHR32089:SF112">
    <property type="entry name" value="LYSOZYME-LIKE PROTEIN-RELATED"/>
    <property type="match status" value="1"/>
</dbReference>
<sequence length="276" mass="29835">MNRTDQEILQSYSDVLGNLKEILDEDIMVIISDRTHRLKYYPGRKLVVDLSGVGDELTADNSMRKAMLEGKARTFVIDKEKFGFPFRTIDYPIRNADNEVVGCVGIGRSLEKEYQIEETAHALAATIQQADAGLQEVAAGSQGLSNKINKVIMSSDVASAKIQEINKIISAITGISNSSNLLGLNAAIEAARVGEQGRGFAVVAEEMRKLANQSKDSAGMVTEILTEMKQAVEGIIFEIDQIGGIAENQAAATQEITAAIQEINGNSQALAEFAKI</sequence>
<feature type="domain" description="Methyl-accepting transducer" evidence="3">
    <location>
        <begin position="115"/>
        <end position="276"/>
    </location>
</feature>
<organism evidence="4">
    <name type="scientific">Desulfitobacterium hafniense</name>
    <name type="common">Desulfitobacterium frappieri</name>
    <dbReference type="NCBI Taxonomy" id="49338"/>
    <lineage>
        <taxon>Bacteria</taxon>
        <taxon>Bacillati</taxon>
        <taxon>Bacillota</taxon>
        <taxon>Clostridia</taxon>
        <taxon>Eubacteriales</taxon>
        <taxon>Desulfitobacteriaceae</taxon>
        <taxon>Desulfitobacterium</taxon>
    </lineage>
</organism>
<dbReference type="InterPro" id="IPR029151">
    <property type="entry name" value="Sensor-like_sf"/>
</dbReference>
<dbReference type="Pfam" id="PF00015">
    <property type="entry name" value="MCPsignal"/>
    <property type="match status" value="1"/>
</dbReference>
<evidence type="ECO:0000256" key="1">
    <source>
        <dbReference type="ARBA" id="ARBA00023224"/>
    </source>
</evidence>
<proteinExistence type="predicted"/>
<dbReference type="GO" id="GO:0007165">
    <property type="term" value="P:signal transduction"/>
    <property type="evidence" value="ECO:0007669"/>
    <property type="project" value="UniProtKB-KW"/>
</dbReference>
<evidence type="ECO:0000259" key="3">
    <source>
        <dbReference type="PROSITE" id="PS50111"/>
    </source>
</evidence>
<dbReference type="GO" id="GO:0016020">
    <property type="term" value="C:membrane"/>
    <property type="evidence" value="ECO:0007669"/>
    <property type="project" value="InterPro"/>
</dbReference>